<feature type="domain" description="NodB homology" evidence="8">
    <location>
        <begin position="86"/>
        <end position="269"/>
    </location>
</feature>
<evidence type="ECO:0000256" key="6">
    <source>
        <dbReference type="ARBA" id="ARBA00032976"/>
    </source>
</evidence>
<evidence type="ECO:0000256" key="7">
    <source>
        <dbReference type="SAM" id="SignalP"/>
    </source>
</evidence>
<evidence type="ECO:0000313" key="10">
    <source>
        <dbReference type="Proteomes" id="UP001139035"/>
    </source>
</evidence>
<dbReference type="InterPro" id="IPR050248">
    <property type="entry name" value="Polysacc_deacetylase_ArnD"/>
</dbReference>
<evidence type="ECO:0000313" key="9">
    <source>
        <dbReference type="EMBL" id="MCE7027931.1"/>
    </source>
</evidence>
<dbReference type="GO" id="GO:0005975">
    <property type="term" value="P:carbohydrate metabolic process"/>
    <property type="evidence" value="ECO:0007669"/>
    <property type="project" value="InterPro"/>
</dbReference>
<reference evidence="9" key="1">
    <citation type="submission" date="2022-01" db="EMBL/GenBank/DDBJ databases">
        <title>Jiella avicenniae sp. nov., a novel endophytic bacterium isolated from bark of Avicennia marina.</title>
        <authorList>
            <person name="Tuo L."/>
        </authorList>
    </citation>
    <scope>NUCLEOTIDE SEQUENCE</scope>
    <source>
        <strain evidence="9">CBK1P-4</strain>
    </source>
</reference>
<dbReference type="EMBL" id="JAJUWU010000007">
    <property type="protein sequence ID" value="MCE7027931.1"/>
    <property type="molecule type" value="Genomic_DNA"/>
</dbReference>
<gene>
    <name evidence="9" type="ORF">LZD57_08005</name>
</gene>
<keyword evidence="10" id="KW-1185">Reference proteome</keyword>
<comment type="similarity">
    <text evidence="2">Belongs to the polysaccharide deacetylase family.</text>
</comment>
<dbReference type="PROSITE" id="PS51257">
    <property type="entry name" value="PROKAR_LIPOPROTEIN"/>
    <property type="match status" value="1"/>
</dbReference>
<evidence type="ECO:0000256" key="2">
    <source>
        <dbReference type="ARBA" id="ARBA00010973"/>
    </source>
</evidence>
<dbReference type="AlphaFoldDB" id="A0A9X1P0Q0"/>
<dbReference type="PANTHER" id="PTHR10587:SF133">
    <property type="entry name" value="CHITIN DEACETYLASE 1-RELATED"/>
    <property type="match status" value="1"/>
</dbReference>
<proteinExistence type="inferred from homology"/>
<dbReference type="Pfam" id="PF01522">
    <property type="entry name" value="Polysacc_deac_1"/>
    <property type="match status" value="1"/>
</dbReference>
<evidence type="ECO:0000256" key="5">
    <source>
        <dbReference type="ARBA" id="ARBA00022801"/>
    </source>
</evidence>
<dbReference type="CDD" id="cd10917">
    <property type="entry name" value="CE4_NodB_like_6s_7s"/>
    <property type="match status" value="1"/>
</dbReference>
<dbReference type="PROSITE" id="PS51677">
    <property type="entry name" value="NODB"/>
    <property type="match status" value="1"/>
</dbReference>
<name>A0A9X1P0Q0_9HYPH</name>
<dbReference type="Gene3D" id="3.20.20.370">
    <property type="entry name" value="Glycoside hydrolase/deacetylase"/>
    <property type="match status" value="1"/>
</dbReference>
<dbReference type="InterPro" id="IPR002509">
    <property type="entry name" value="NODB_dom"/>
</dbReference>
<dbReference type="RefSeq" id="WP_233719094.1">
    <property type="nucleotide sequence ID" value="NZ_JAJUWU010000007.1"/>
</dbReference>
<evidence type="ECO:0000259" key="8">
    <source>
        <dbReference type="PROSITE" id="PS51677"/>
    </source>
</evidence>
<evidence type="ECO:0000256" key="1">
    <source>
        <dbReference type="ARBA" id="ARBA00003236"/>
    </source>
</evidence>
<feature type="signal peptide" evidence="7">
    <location>
        <begin position="1"/>
        <end position="23"/>
    </location>
</feature>
<dbReference type="Proteomes" id="UP001139035">
    <property type="component" value="Unassembled WGS sequence"/>
</dbReference>
<dbReference type="SUPFAM" id="SSF88713">
    <property type="entry name" value="Glycoside hydrolase/deacetylase"/>
    <property type="match status" value="1"/>
</dbReference>
<evidence type="ECO:0000256" key="4">
    <source>
        <dbReference type="ARBA" id="ARBA00022723"/>
    </source>
</evidence>
<dbReference type="GO" id="GO:0016020">
    <property type="term" value="C:membrane"/>
    <property type="evidence" value="ECO:0007669"/>
    <property type="project" value="TreeGrafter"/>
</dbReference>
<comment type="function">
    <text evidence="1">Is involved in generating a small heat-stable compound (Nod), an acylated oligomer of N-acetylglucosamine, that stimulates mitosis in various plant protoplasts.</text>
</comment>
<organism evidence="9 10">
    <name type="scientific">Jiella avicenniae</name>
    <dbReference type="NCBI Taxonomy" id="2907202"/>
    <lineage>
        <taxon>Bacteria</taxon>
        <taxon>Pseudomonadati</taxon>
        <taxon>Pseudomonadota</taxon>
        <taxon>Alphaproteobacteria</taxon>
        <taxon>Hyphomicrobiales</taxon>
        <taxon>Aurantimonadaceae</taxon>
        <taxon>Jiella</taxon>
    </lineage>
</organism>
<keyword evidence="7" id="KW-0732">Signal</keyword>
<sequence length="282" mass="30451">MRPSRVLLSAVLAASLLSGCARNDRTSMAFSAVPATGAASTLVGYQPAEVEKTFPLFQSFQPPVGSALSGRTIAVARYSDIALRDKEVVLTFDDGPMPGKTHTILKALSDYGVGATFLMVGQMAKAYPNIAREVAQAGHTIGTHTYRHANLRTMSDAAAMAEIRKGELSVADALKPIGMRPAPFFRFPYLADTQSLRHRLAGEGIVAIDVDVDSKDYFRDAPATVRERTLRTLDRHGRGIILMHDIQGRTAAMLPGFLAELEKRGYKVVRLVPEGQAQVAGL</sequence>
<accession>A0A9X1P0Q0</accession>
<feature type="chain" id="PRO_5040743340" description="Chitooligosaccharide deacetylase" evidence="7">
    <location>
        <begin position="24"/>
        <end position="282"/>
    </location>
</feature>
<dbReference type="GO" id="GO:0046872">
    <property type="term" value="F:metal ion binding"/>
    <property type="evidence" value="ECO:0007669"/>
    <property type="project" value="UniProtKB-KW"/>
</dbReference>
<comment type="caution">
    <text evidence="9">The sequence shown here is derived from an EMBL/GenBank/DDBJ whole genome shotgun (WGS) entry which is preliminary data.</text>
</comment>
<protein>
    <recommendedName>
        <fullName evidence="3">Chitooligosaccharide deacetylase</fullName>
    </recommendedName>
    <alternativeName>
        <fullName evidence="6">Nodulation protein B</fullName>
    </alternativeName>
</protein>
<keyword evidence="5" id="KW-0378">Hydrolase</keyword>
<dbReference type="InterPro" id="IPR011330">
    <property type="entry name" value="Glyco_hydro/deAcase_b/a-brl"/>
</dbReference>
<evidence type="ECO:0000256" key="3">
    <source>
        <dbReference type="ARBA" id="ARBA00020071"/>
    </source>
</evidence>
<dbReference type="PANTHER" id="PTHR10587">
    <property type="entry name" value="GLYCOSYL TRANSFERASE-RELATED"/>
    <property type="match status" value="1"/>
</dbReference>
<keyword evidence="4" id="KW-0479">Metal-binding</keyword>
<dbReference type="GO" id="GO:0016810">
    <property type="term" value="F:hydrolase activity, acting on carbon-nitrogen (but not peptide) bonds"/>
    <property type="evidence" value="ECO:0007669"/>
    <property type="project" value="InterPro"/>
</dbReference>